<evidence type="ECO:0000313" key="3">
    <source>
        <dbReference type="Proteomes" id="UP000004834"/>
    </source>
</evidence>
<evidence type="ECO:0000313" key="2">
    <source>
        <dbReference type="EMBL" id="EHO07713.1"/>
    </source>
</evidence>
<proteinExistence type="predicted"/>
<dbReference type="AlphaFoldDB" id="A0AAV3F0L3"/>
<dbReference type="Proteomes" id="UP000004834">
    <property type="component" value="Unassembled WGS sequence"/>
</dbReference>
<comment type="caution">
    <text evidence="2">The sequence shown here is derived from an EMBL/GenBank/DDBJ whole genome shotgun (WGS) entry which is preliminary data.</text>
</comment>
<keyword evidence="1" id="KW-0812">Transmembrane</keyword>
<keyword evidence="1" id="KW-0472">Membrane</keyword>
<evidence type="ECO:0000256" key="1">
    <source>
        <dbReference type="SAM" id="Phobius"/>
    </source>
</evidence>
<organism evidence="2 3">
    <name type="scientific">Myroides odoratimimus CIP 101113</name>
    <dbReference type="NCBI Taxonomy" id="883154"/>
    <lineage>
        <taxon>Bacteria</taxon>
        <taxon>Pseudomonadati</taxon>
        <taxon>Bacteroidota</taxon>
        <taxon>Flavobacteriia</taxon>
        <taxon>Flavobacteriales</taxon>
        <taxon>Flavobacteriaceae</taxon>
        <taxon>Myroides</taxon>
    </lineage>
</organism>
<sequence>MKAPIKLGAFSKIWDILLIIKSFFFELSSFFCYFFRL</sequence>
<dbReference type="EMBL" id="AGEE01000042">
    <property type="protein sequence ID" value="EHO07713.1"/>
    <property type="molecule type" value="Genomic_DNA"/>
</dbReference>
<protein>
    <submittedName>
        <fullName evidence="2">Uncharacterized protein</fullName>
    </submittedName>
</protein>
<keyword evidence="1" id="KW-1133">Transmembrane helix</keyword>
<feature type="transmembrane region" description="Helical" evidence="1">
    <location>
        <begin position="16"/>
        <end position="35"/>
    </location>
</feature>
<gene>
    <name evidence="2" type="ORF">HMPREF9715_02866</name>
</gene>
<reference evidence="2 3" key="1">
    <citation type="submission" date="2011-11" db="EMBL/GenBank/DDBJ databases">
        <title>The Genome Sequence of Myroides odoratimimus CIP 101113.</title>
        <authorList>
            <person name="Earl A."/>
            <person name="Ward D."/>
            <person name="Feldgarden M."/>
            <person name="Gevers D."/>
            <person name="Huys G."/>
            <person name="Young S.K."/>
            <person name="Zeng Q."/>
            <person name="Gargeya S."/>
            <person name="Fitzgerald M."/>
            <person name="Haas B."/>
            <person name="Abouelleil A."/>
            <person name="Alvarado L."/>
            <person name="Arachchi H.M."/>
            <person name="Berlin A."/>
            <person name="Brown A."/>
            <person name="Chapman S.B."/>
            <person name="Chen Z."/>
            <person name="Dunbar C."/>
            <person name="Freedman E."/>
            <person name="Gearin G."/>
            <person name="Goldberg J."/>
            <person name="Griggs A."/>
            <person name="Gujja S."/>
            <person name="Heiman D."/>
            <person name="Howarth C."/>
            <person name="Larson L."/>
            <person name="Lui A."/>
            <person name="MacDonald P.J.P."/>
            <person name="Montmayeur A."/>
            <person name="Murphy C."/>
            <person name="Neiman D."/>
            <person name="Pearson M."/>
            <person name="Priest M."/>
            <person name="Roberts A."/>
            <person name="Saif S."/>
            <person name="Shea T."/>
            <person name="Shenoy N."/>
            <person name="Sisk P."/>
            <person name="Stolte C."/>
            <person name="Sykes S."/>
            <person name="Wortman J."/>
            <person name="Nusbaum C."/>
            <person name="Birren B."/>
        </authorList>
    </citation>
    <scope>NUCLEOTIDE SEQUENCE [LARGE SCALE GENOMIC DNA]</scope>
    <source>
        <strain evidence="2 3">CIP 101113</strain>
    </source>
</reference>
<name>A0AAV3F0L3_9FLAO</name>
<accession>A0AAV3F0L3</accession>
<feature type="non-terminal residue" evidence="2">
    <location>
        <position position="37"/>
    </location>
</feature>